<dbReference type="PANTHER" id="PTHR42756:SF1">
    <property type="entry name" value="TRANSCRIPTIONAL REPRESSOR OF EMRAB OPERON"/>
    <property type="match status" value="1"/>
</dbReference>
<reference evidence="6" key="1">
    <citation type="journal article" date="2019" name="Int. J. Syst. Evol. Microbiol.">
        <title>The Global Catalogue of Microorganisms (GCM) 10K type strain sequencing project: providing services to taxonomists for standard genome sequencing and annotation.</title>
        <authorList>
            <consortium name="The Broad Institute Genomics Platform"/>
            <consortium name="The Broad Institute Genome Sequencing Center for Infectious Disease"/>
            <person name="Wu L."/>
            <person name="Ma J."/>
        </authorList>
    </citation>
    <scope>NUCLEOTIDE SEQUENCE [LARGE SCALE GENOMIC DNA]</scope>
    <source>
        <strain evidence="6">TISTR 1535</strain>
    </source>
</reference>
<evidence type="ECO:0000313" key="6">
    <source>
        <dbReference type="Proteomes" id="UP001597502"/>
    </source>
</evidence>
<organism evidence="5 6">
    <name type="scientific">Lentibacillus juripiscarius</name>
    <dbReference type="NCBI Taxonomy" id="257446"/>
    <lineage>
        <taxon>Bacteria</taxon>
        <taxon>Bacillati</taxon>
        <taxon>Bacillota</taxon>
        <taxon>Bacilli</taxon>
        <taxon>Bacillales</taxon>
        <taxon>Bacillaceae</taxon>
        <taxon>Lentibacillus</taxon>
    </lineage>
</organism>
<sequence>MLSIKTGQHFFHQLIMLYRPFENQLNVELSKHNLHRAQWTILYYLYNYGSATHVEISHYQGVEKPTITRTFNSLEEFNYVEQIKGKDKREKRMQLTELGRTIYENVRSTIDQFEQELLTGISEDEQLETIRIIKQIRKNLM</sequence>
<comment type="caution">
    <text evidence="5">The sequence shown here is derived from an EMBL/GenBank/DDBJ whole genome shotgun (WGS) entry which is preliminary data.</text>
</comment>
<evidence type="ECO:0000256" key="2">
    <source>
        <dbReference type="ARBA" id="ARBA00023125"/>
    </source>
</evidence>
<name>A0ABW5V7V7_9BACI</name>
<dbReference type="Pfam" id="PF01047">
    <property type="entry name" value="MarR"/>
    <property type="match status" value="1"/>
</dbReference>
<dbReference type="InterPro" id="IPR036390">
    <property type="entry name" value="WH_DNA-bd_sf"/>
</dbReference>
<evidence type="ECO:0000313" key="5">
    <source>
        <dbReference type="EMBL" id="MFD2761526.1"/>
    </source>
</evidence>
<dbReference type="PRINTS" id="PR00598">
    <property type="entry name" value="HTHMARR"/>
</dbReference>
<keyword evidence="2" id="KW-0238">DNA-binding</keyword>
<evidence type="ECO:0000259" key="4">
    <source>
        <dbReference type="PROSITE" id="PS50995"/>
    </source>
</evidence>
<evidence type="ECO:0000256" key="3">
    <source>
        <dbReference type="ARBA" id="ARBA00023163"/>
    </source>
</evidence>
<keyword evidence="6" id="KW-1185">Reference proteome</keyword>
<gene>
    <name evidence="5" type="ORF">ACFSUO_11240</name>
</gene>
<dbReference type="SUPFAM" id="SSF46785">
    <property type="entry name" value="Winged helix' DNA-binding domain"/>
    <property type="match status" value="1"/>
</dbReference>
<keyword evidence="3" id="KW-0804">Transcription</keyword>
<keyword evidence="1" id="KW-0805">Transcription regulation</keyword>
<dbReference type="EMBL" id="JBHUNA010000024">
    <property type="protein sequence ID" value="MFD2761526.1"/>
    <property type="molecule type" value="Genomic_DNA"/>
</dbReference>
<proteinExistence type="predicted"/>
<accession>A0ABW5V7V7</accession>
<dbReference type="PANTHER" id="PTHR42756">
    <property type="entry name" value="TRANSCRIPTIONAL REGULATOR, MARR"/>
    <property type="match status" value="1"/>
</dbReference>
<feature type="domain" description="HTH marR-type" evidence="4">
    <location>
        <begin position="7"/>
        <end position="138"/>
    </location>
</feature>
<dbReference type="SMART" id="SM00347">
    <property type="entry name" value="HTH_MARR"/>
    <property type="match status" value="1"/>
</dbReference>
<dbReference type="PROSITE" id="PS50995">
    <property type="entry name" value="HTH_MARR_2"/>
    <property type="match status" value="1"/>
</dbReference>
<dbReference type="InterPro" id="IPR000835">
    <property type="entry name" value="HTH_MarR-typ"/>
</dbReference>
<evidence type="ECO:0000256" key="1">
    <source>
        <dbReference type="ARBA" id="ARBA00023015"/>
    </source>
</evidence>
<dbReference type="Proteomes" id="UP001597502">
    <property type="component" value="Unassembled WGS sequence"/>
</dbReference>
<dbReference type="Gene3D" id="1.10.10.10">
    <property type="entry name" value="Winged helix-like DNA-binding domain superfamily/Winged helix DNA-binding domain"/>
    <property type="match status" value="1"/>
</dbReference>
<dbReference type="InterPro" id="IPR036388">
    <property type="entry name" value="WH-like_DNA-bd_sf"/>
</dbReference>
<protein>
    <submittedName>
        <fullName evidence="5">MarR family winged helix-turn-helix transcriptional regulator</fullName>
    </submittedName>
</protein>